<feature type="region of interest" description="Disordered" evidence="1">
    <location>
        <begin position="1"/>
        <end position="27"/>
    </location>
</feature>
<accession>A0A6N0NRH7</accession>
<gene>
    <name evidence="2" type="ORF">GWK48_02150</name>
</gene>
<dbReference type="AlphaFoldDB" id="A0A6N0NRH7"/>
<sequence>MVRKKTDEEEGELEEREEKKDKKSKKEKYIDAEKLLDEYIEEVEIGLGLSHLKLGKDLFKEIIKEPFISAVGQVKSKPKPKTIINRLNSSKDVLMEYVAAKLVRLVELSKLTDDQLEFLVFYSGRAVVDLAPALYREVTRRGRTDLLDNLRYNWNLYGIKSPAKCPKCGFEAVMPDYSCKICGYVLSSKELKDSINLIPQLEEMVRYDAEGLKEIISSGYLYYNSAGPIPPSRFKPKEMEIYYEIVLNGQEKSLLSKVYNTHHP</sequence>
<evidence type="ECO:0000313" key="2">
    <source>
        <dbReference type="EMBL" id="QKQ99355.1"/>
    </source>
</evidence>
<reference evidence="2 3" key="1">
    <citation type="submission" date="2020-02" db="EMBL/GenBank/DDBJ databases">
        <title>Comparative genome analysis reveals the metabolism and evolution of the thermophilic archaeal genus Metallosphaera.</title>
        <authorList>
            <person name="Jiang C."/>
        </authorList>
    </citation>
    <scope>NUCLEOTIDE SEQUENCE [LARGE SCALE GENOMIC DNA]</scope>
    <source>
        <strain evidence="2 3">Ric-A</strain>
    </source>
</reference>
<organism evidence="2 3">
    <name type="scientific">Metallosphaera tengchongensis</name>
    <dbReference type="NCBI Taxonomy" id="1532350"/>
    <lineage>
        <taxon>Archaea</taxon>
        <taxon>Thermoproteota</taxon>
        <taxon>Thermoprotei</taxon>
        <taxon>Sulfolobales</taxon>
        <taxon>Sulfolobaceae</taxon>
        <taxon>Metallosphaera</taxon>
    </lineage>
</organism>
<dbReference type="Proteomes" id="UP000509301">
    <property type="component" value="Chromosome"/>
</dbReference>
<dbReference type="EMBL" id="CP049074">
    <property type="protein sequence ID" value="QKQ99355.1"/>
    <property type="molecule type" value="Genomic_DNA"/>
</dbReference>
<dbReference type="GeneID" id="55640711"/>
<name>A0A6N0NRH7_9CREN</name>
<dbReference type="OrthoDB" id="18600at2157"/>
<dbReference type="KEGG" id="mten:GWK48_02150"/>
<evidence type="ECO:0000313" key="3">
    <source>
        <dbReference type="Proteomes" id="UP000509301"/>
    </source>
</evidence>
<dbReference type="RefSeq" id="WP_174629182.1">
    <property type="nucleotide sequence ID" value="NZ_CP049074.1"/>
</dbReference>
<evidence type="ECO:0000256" key="1">
    <source>
        <dbReference type="SAM" id="MobiDB-lite"/>
    </source>
</evidence>
<protein>
    <submittedName>
        <fullName evidence="2">Uncharacterized protein</fullName>
    </submittedName>
</protein>
<keyword evidence="3" id="KW-1185">Reference proteome</keyword>
<proteinExistence type="predicted"/>